<proteinExistence type="predicted"/>
<dbReference type="SMART" id="SM01235">
    <property type="entry name" value="Haem_bd"/>
    <property type="match status" value="1"/>
</dbReference>
<protein>
    <submittedName>
        <fullName evidence="3">Cytochrome C</fullName>
    </submittedName>
</protein>
<feature type="region of interest" description="Disordered" evidence="1">
    <location>
        <begin position="147"/>
        <end position="178"/>
    </location>
</feature>
<dbReference type="AlphaFoldDB" id="A0A554VIU9"/>
<reference evidence="3 4" key="1">
    <citation type="submission" date="2019-07" db="EMBL/GenBank/DDBJ databases">
        <title>The draft genome sequence of Aquimarina algiphila M91.</title>
        <authorList>
            <person name="Meng X."/>
        </authorList>
    </citation>
    <scope>NUCLEOTIDE SEQUENCE [LARGE SCALE GENOMIC DNA]</scope>
    <source>
        <strain evidence="3 4">M91</strain>
    </source>
</reference>
<evidence type="ECO:0000256" key="1">
    <source>
        <dbReference type="SAM" id="MobiDB-lite"/>
    </source>
</evidence>
<dbReference type="EMBL" id="VLNR01000030">
    <property type="protein sequence ID" value="TSE07759.1"/>
    <property type="molecule type" value="Genomic_DNA"/>
</dbReference>
<evidence type="ECO:0000313" key="4">
    <source>
        <dbReference type="Proteomes" id="UP000318833"/>
    </source>
</evidence>
<evidence type="ECO:0000259" key="2">
    <source>
        <dbReference type="SMART" id="SM01235"/>
    </source>
</evidence>
<dbReference type="Pfam" id="PF14376">
    <property type="entry name" value="Haem_bd"/>
    <property type="match status" value="1"/>
</dbReference>
<keyword evidence="4" id="KW-1185">Reference proteome</keyword>
<feature type="compositionally biased region" description="Basic and acidic residues" evidence="1">
    <location>
        <begin position="148"/>
        <end position="167"/>
    </location>
</feature>
<comment type="caution">
    <text evidence="3">The sequence shown here is derived from an EMBL/GenBank/DDBJ whole genome shotgun (WGS) entry which is preliminary data.</text>
</comment>
<gene>
    <name evidence="3" type="ORF">FOF46_15125</name>
</gene>
<dbReference type="OrthoDB" id="196738at2"/>
<dbReference type="RefSeq" id="WP_143917037.1">
    <property type="nucleotide sequence ID" value="NZ_CANMIK010000035.1"/>
</dbReference>
<accession>A0A554VIU9</accession>
<organism evidence="3 4">
    <name type="scientific">Aquimarina algiphila</name>
    <dbReference type="NCBI Taxonomy" id="2047982"/>
    <lineage>
        <taxon>Bacteria</taxon>
        <taxon>Pseudomonadati</taxon>
        <taxon>Bacteroidota</taxon>
        <taxon>Flavobacteriia</taxon>
        <taxon>Flavobacteriales</taxon>
        <taxon>Flavobacteriaceae</taxon>
        <taxon>Aquimarina</taxon>
    </lineage>
</organism>
<dbReference type="Proteomes" id="UP000318833">
    <property type="component" value="Unassembled WGS sequence"/>
</dbReference>
<dbReference type="InterPro" id="IPR025992">
    <property type="entry name" value="Haem-bd"/>
</dbReference>
<name>A0A554VIU9_9FLAO</name>
<sequence length="178" mass="20602">MIKRIFLLLFFVLVISQFLRPDKNQGSYDSIATFEAAAEAPVEVKTILQSNCYDCHSNTTRYPWFMEVSPITHWMSYQIDEGKEHFNVSEWDSYTDKQKDHKLEEFIEMIEKKEMPLKPYTWIHGELSGQDAETLVNWAKVVRSGIGKTEETPQTKEGDSLPIKESDTTAIEEVTAEE</sequence>
<feature type="domain" description="Haem-binding" evidence="2">
    <location>
        <begin position="10"/>
        <end position="143"/>
    </location>
</feature>
<evidence type="ECO:0000313" key="3">
    <source>
        <dbReference type="EMBL" id="TSE07759.1"/>
    </source>
</evidence>